<dbReference type="InterPro" id="IPR050509">
    <property type="entry name" value="CoA-transferase_III"/>
</dbReference>
<reference evidence="2 3" key="1">
    <citation type="journal article" date="2019" name="Int. J. Syst. Evol. Microbiol.">
        <title>The Global Catalogue of Microorganisms (GCM) 10K type strain sequencing project: providing services to taxonomists for standard genome sequencing and annotation.</title>
        <authorList>
            <consortium name="The Broad Institute Genomics Platform"/>
            <consortium name="The Broad Institute Genome Sequencing Center for Infectious Disease"/>
            <person name="Wu L."/>
            <person name="Ma J."/>
        </authorList>
    </citation>
    <scope>NUCLEOTIDE SEQUENCE [LARGE SCALE GENOMIC DNA]</scope>
    <source>
        <strain evidence="2 3">JCM 10649</strain>
    </source>
</reference>
<dbReference type="EMBL" id="BAAAHB010000005">
    <property type="protein sequence ID" value="GAA0448103.1"/>
    <property type="molecule type" value="Genomic_DNA"/>
</dbReference>
<name>A0ABN0ZHQ1_9ACTN</name>
<feature type="compositionally biased region" description="Basic and acidic residues" evidence="1">
    <location>
        <begin position="360"/>
        <end position="369"/>
    </location>
</feature>
<evidence type="ECO:0000313" key="2">
    <source>
        <dbReference type="EMBL" id="GAA0448103.1"/>
    </source>
</evidence>
<dbReference type="PANTHER" id="PTHR48228:SF5">
    <property type="entry name" value="ALPHA-METHYLACYL-COA RACEMASE"/>
    <property type="match status" value="1"/>
</dbReference>
<comment type="caution">
    <text evidence="2">The sequence shown here is derived from an EMBL/GenBank/DDBJ whole genome shotgun (WGS) entry which is preliminary data.</text>
</comment>
<dbReference type="Gene3D" id="3.30.1540.10">
    <property type="entry name" value="formyl-coa transferase, domain 3"/>
    <property type="match status" value="1"/>
</dbReference>
<accession>A0ABN0ZHQ1</accession>
<dbReference type="InterPro" id="IPR003673">
    <property type="entry name" value="CoA-Trfase_fam_III"/>
</dbReference>
<dbReference type="InterPro" id="IPR023606">
    <property type="entry name" value="CoA-Trfase_III_dom_1_sf"/>
</dbReference>
<evidence type="ECO:0000313" key="3">
    <source>
        <dbReference type="Proteomes" id="UP001499895"/>
    </source>
</evidence>
<dbReference type="SUPFAM" id="SSF89796">
    <property type="entry name" value="CoA-transferase family III (CaiB/BaiF)"/>
    <property type="match status" value="1"/>
</dbReference>
<gene>
    <name evidence="2" type="ORF">GCM10009544_08590</name>
</gene>
<dbReference type="Gene3D" id="3.30.60.110">
    <property type="match status" value="1"/>
</dbReference>
<dbReference type="RefSeq" id="WP_344085752.1">
    <property type="nucleotide sequence ID" value="NZ_BAAAHB010000005.1"/>
</dbReference>
<feature type="compositionally biased region" description="Polar residues" evidence="1">
    <location>
        <begin position="371"/>
        <end position="380"/>
    </location>
</feature>
<dbReference type="Pfam" id="PF02515">
    <property type="entry name" value="CoA_transf_3"/>
    <property type="match status" value="1"/>
</dbReference>
<proteinExistence type="predicted"/>
<dbReference type="InterPro" id="IPR044855">
    <property type="entry name" value="CoA-Trfase_III_dom3_sf"/>
</dbReference>
<evidence type="ECO:0000256" key="1">
    <source>
        <dbReference type="SAM" id="MobiDB-lite"/>
    </source>
</evidence>
<dbReference type="PANTHER" id="PTHR48228">
    <property type="entry name" value="SUCCINYL-COA--D-CITRAMALATE COA-TRANSFERASE"/>
    <property type="match status" value="1"/>
</dbReference>
<sequence length="380" mass="39556">MAETPNGPLTGVRVVELAGIGPGPFAAMLLADLGADVVRVDRPGGPGLHIDPAFDLTNRNKRSVLVDLKSVDGPATVLDLVERADILLEGYRPGVAERLGVGPGPCLARNPRLVYGRMTGWGQDGPLADTAGHDLAYIAVTGALGLTGPAAGPPYAPANLLGDFAGGSLYLVVGVLAALQHARASGTGQVVDAAIVDGTAHLTTLLHGMLAAGAWQDRREANLLDGGAPFYGVYETADGGHMAVGALEQRFYTAFLDRLGLPAPAPDRDDPARWDALRSAIAARFRQRTRAEWTAVFDGSDACVAPVMSLREAPAHPHLAARATFTDEGGLTQPAPAPRFSATPGSVRRPPARPGADTAEVAHDWDVRSLDQPQQKGPQG</sequence>
<feature type="region of interest" description="Disordered" evidence="1">
    <location>
        <begin position="328"/>
        <end position="380"/>
    </location>
</feature>
<keyword evidence="3" id="KW-1185">Reference proteome</keyword>
<dbReference type="Proteomes" id="UP001499895">
    <property type="component" value="Unassembled WGS sequence"/>
</dbReference>
<organism evidence="2 3">
    <name type="scientific">Streptomyces stramineus</name>
    <dbReference type="NCBI Taxonomy" id="173861"/>
    <lineage>
        <taxon>Bacteria</taxon>
        <taxon>Bacillati</taxon>
        <taxon>Actinomycetota</taxon>
        <taxon>Actinomycetes</taxon>
        <taxon>Kitasatosporales</taxon>
        <taxon>Streptomycetaceae</taxon>
        <taxon>Streptomyces</taxon>
    </lineage>
</organism>
<protein>
    <submittedName>
        <fullName evidence="2">CaiB/BaiF CoA-transferase family protein</fullName>
    </submittedName>
</protein>
<dbReference type="Gene3D" id="3.40.50.10540">
    <property type="entry name" value="Crotonobetainyl-coa:carnitine coa-transferase, domain 1"/>
    <property type="match status" value="1"/>
</dbReference>